<feature type="compositionally biased region" description="Basic residues" evidence="4">
    <location>
        <begin position="42"/>
        <end position="52"/>
    </location>
</feature>
<dbReference type="KEGG" id="cin:100183767"/>
<dbReference type="STRING" id="7719.ENSCINP00000020143"/>
<dbReference type="EMBL" id="EAAA01001177">
    <property type="status" value="NOT_ANNOTATED_CDS"/>
    <property type="molecule type" value="Genomic_DNA"/>
</dbReference>
<reference evidence="5" key="2">
    <citation type="journal article" date="2008" name="Genome Biol.">
        <title>Improved genome assembly and evidence-based global gene model set for the chordate Ciona intestinalis: new insight into intron and operon populations.</title>
        <authorList>
            <person name="Satou Y."/>
            <person name="Mineta K."/>
            <person name="Ogasawara M."/>
            <person name="Sasakura Y."/>
            <person name="Shoguchi E."/>
            <person name="Ueno K."/>
            <person name="Yamada L."/>
            <person name="Matsumoto J."/>
            <person name="Wasserscheid J."/>
            <person name="Dewar K."/>
            <person name="Wiley G.B."/>
            <person name="Macmil S.L."/>
            <person name="Roe B.A."/>
            <person name="Zeller R.W."/>
            <person name="Hastings K.E."/>
            <person name="Lemaire P."/>
            <person name="Lindquist E."/>
            <person name="Endo T."/>
            <person name="Hotta K."/>
            <person name="Inaba K."/>
        </authorList>
    </citation>
    <scope>NUCLEOTIDE SEQUENCE [LARGE SCALE GENOMIC DNA]</scope>
    <source>
        <strain evidence="5">wild type</strain>
    </source>
</reference>
<dbReference type="InParanoid" id="F6QI77"/>
<evidence type="ECO:0000313" key="6">
    <source>
        <dbReference type="Proteomes" id="UP000008144"/>
    </source>
</evidence>
<accession>A0A1W2WFN1</accession>
<dbReference type="GeneID" id="100183767"/>
<reference evidence="5" key="4">
    <citation type="submission" date="2025-09" db="UniProtKB">
        <authorList>
            <consortium name="Ensembl"/>
        </authorList>
    </citation>
    <scope>IDENTIFICATION</scope>
</reference>
<evidence type="ECO:0000313" key="5">
    <source>
        <dbReference type="Ensembl" id="ENSCINP00000020143.3"/>
    </source>
</evidence>
<dbReference type="InterPro" id="IPR008606">
    <property type="entry name" value="EIF4EBP"/>
</dbReference>
<keyword evidence="3" id="KW-0652">Protein synthesis inhibitor</keyword>
<evidence type="ECO:0000256" key="1">
    <source>
        <dbReference type="ARBA" id="ARBA00005480"/>
    </source>
</evidence>
<organism evidence="5 6">
    <name type="scientific">Ciona intestinalis</name>
    <name type="common">Transparent sea squirt</name>
    <name type="synonym">Ascidia intestinalis</name>
    <dbReference type="NCBI Taxonomy" id="7719"/>
    <lineage>
        <taxon>Eukaryota</taxon>
        <taxon>Metazoa</taxon>
        <taxon>Chordata</taxon>
        <taxon>Tunicata</taxon>
        <taxon>Ascidiacea</taxon>
        <taxon>Phlebobranchia</taxon>
        <taxon>Cionidae</taxon>
        <taxon>Ciona</taxon>
    </lineage>
</organism>
<dbReference type="AlphaFoldDB" id="F6QI77"/>
<dbReference type="PANTHER" id="PTHR12669">
    <property type="entry name" value="EUKARYOTIC TRANSLATION INITIATION FACTOR 4E-BINDING PROTEIN"/>
    <property type="match status" value="1"/>
</dbReference>
<dbReference type="GO" id="GO:0008190">
    <property type="term" value="F:eukaryotic initiation factor 4E binding"/>
    <property type="evidence" value="ECO:0000318"/>
    <property type="project" value="GO_Central"/>
</dbReference>
<dbReference type="Proteomes" id="UP000008144">
    <property type="component" value="Chromosome 14"/>
</dbReference>
<accession>F6QI77</accession>
<dbReference type="GO" id="GO:0045947">
    <property type="term" value="P:negative regulation of translational initiation"/>
    <property type="evidence" value="ECO:0000318"/>
    <property type="project" value="GO_Central"/>
</dbReference>
<protein>
    <submittedName>
        <fullName evidence="5">Uncharacterized LOC100183767</fullName>
    </submittedName>
</protein>
<feature type="compositionally biased region" description="Polar residues" evidence="4">
    <location>
        <begin position="158"/>
        <end position="175"/>
    </location>
</feature>
<dbReference type="GeneTree" id="ENSGT00940000171059"/>
<evidence type="ECO:0000256" key="3">
    <source>
        <dbReference type="ARBA" id="ARBA00023193"/>
    </source>
</evidence>
<dbReference type="PANTHER" id="PTHR12669:SF12">
    <property type="entry name" value="EUKARYOTIC TRANSLATION INITIATION FACTOR 4E-BINDING PROTEIN"/>
    <property type="match status" value="1"/>
</dbReference>
<dbReference type="GO" id="GO:0030371">
    <property type="term" value="F:translation repressor activity"/>
    <property type="evidence" value="ECO:0000318"/>
    <property type="project" value="GO_Central"/>
</dbReference>
<name>F6QI77_CIOIN</name>
<reference evidence="5" key="3">
    <citation type="submission" date="2025-08" db="UniProtKB">
        <authorList>
            <consortium name="Ensembl"/>
        </authorList>
    </citation>
    <scope>IDENTIFICATION</scope>
</reference>
<dbReference type="RefSeq" id="XP_026693249.1">
    <property type="nucleotide sequence ID" value="XM_026837448.1"/>
</dbReference>
<sequence length="183" mass="20017">MKTLSTLSHATEAMGKLSMQIAQNQEKNSSEEENDSSWTTIHMRKPGNRKHTGPHDAKRPVSCRHQALGRTSSAPVNIPNRRHSKNQHEKKQLTRVSSLAGGISPGGKHRLTYNRDFLLECRLSPLSLSPPSDLPVIPGATAPAKRRPKKKSLEKVDSNISNASAASFTSNVSSATDDEHKPL</sequence>
<keyword evidence="2" id="KW-0810">Translation regulation</keyword>
<feature type="region of interest" description="Disordered" evidence="4">
    <location>
        <begin position="129"/>
        <end position="183"/>
    </location>
</feature>
<dbReference type="HOGENOM" id="CLU_1474666_0_0_1"/>
<gene>
    <name evidence="5" type="primary">LOC100183767</name>
</gene>
<reference evidence="6" key="1">
    <citation type="journal article" date="2002" name="Science">
        <title>The draft genome of Ciona intestinalis: insights into chordate and vertebrate origins.</title>
        <authorList>
            <person name="Dehal P."/>
            <person name="Satou Y."/>
            <person name="Campbell R.K."/>
            <person name="Chapman J."/>
            <person name="Degnan B."/>
            <person name="De Tomaso A."/>
            <person name="Davidson B."/>
            <person name="Di Gregorio A."/>
            <person name="Gelpke M."/>
            <person name="Goodstein D.M."/>
            <person name="Harafuji N."/>
            <person name="Hastings K.E."/>
            <person name="Ho I."/>
            <person name="Hotta K."/>
            <person name="Huang W."/>
            <person name="Kawashima T."/>
            <person name="Lemaire P."/>
            <person name="Martinez D."/>
            <person name="Meinertzhagen I.A."/>
            <person name="Necula S."/>
            <person name="Nonaka M."/>
            <person name="Putnam N."/>
            <person name="Rash S."/>
            <person name="Saiga H."/>
            <person name="Satake M."/>
            <person name="Terry A."/>
            <person name="Yamada L."/>
            <person name="Wang H.G."/>
            <person name="Awazu S."/>
            <person name="Azumi K."/>
            <person name="Boore J."/>
            <person name="Branno M."/>
            <person name="Chin-Bow S."/>
            <person name="DeSantis R."/>
            <person name="Doyle S."/>
            <person name="Francino P."/>
            <person name="Keys D.N."/>
            <person name="Haga S."/>
            <person name="Hayashi H."/>
            <person name="Hino K."/>
            <person name="Imai K.S."/>
            <person name="Inaba K."/>
            <person name="Kano S."/>
            <person name="Kobayashi K."/>
            <person name="Kobayashi M."/>
            <person name="Lee B.I."/>
            <person name="Makabe K.W."/>
            <person name="Manohar C."/>
            <person name="Matassi G."/>
            <person name="Medina M."/>
            <person name="Mochizuki Y."/>
            <person name="Mount S."/>
            <person name="Morishita T."/>
            <person name="Miura S."/>
            <person name="Nakayama A."/>
            <person name="Nishizaka S."/>
            <person name="Nomoto H."/>
            <person name="Ohta F."/>
            <person name="Oishi K."/>
            <person name="Rigoutsos I."/>
            <person name="Sano M."/>
            <person name="Sasaki A."/>
            <person name="Sasakura Y."/>
            <person name="Shoguchi E."/>
            <person name="Shin-i T."/>
            <person name="Spagnuolo A."/>
            <person name="Stainier D."/>
            <person name="Suzuki M.M."/>
            <person name="Tassy O."/>
            <person name="Takatori N."/>
            <person name="Tokuoka M."/>
            <person name="Yagi K."/>
            <person name="Yoshizaki F."/>
            <person name="Wada S."/>
            <person name="Zhang C."/>
            <person name="Hyatt P.D."/>
            <person name="Larimer F."/>
            <person name="Detter C."/>
            <person name="Doggett N."/>
            <person name="Glavina T."/>
            <person name="Hawkins T."/>
            <person name="Richardson P."/>
            <person name="Lucas S."/>
            <person name="Kohara Y."/>
            <person name="Levine M."/>
            <person name="Satoh N."/>
            <person name="Rokhsar D.S."/>
        </authorList>
    </citation>
    <scope>NUCLEOTIDE SEQUENCE [LARGE SCALE GENOMIC DNA]</scope>
</reference>
<proteinExistence type="inferred from homology"/>
<keyword evidence="6" id="KW-1185">Reference proteome</keyword>
<comment type="similarity">
    <text evidence="1">Belongs to the eIF4E-binding protein family.</text>
</comment>
<evidence type="ECO:0000256" key="4">
    <source>
        <dbReference type="SAM" id="MobiDB-lite"/>
    </source>
</evidence>
<evidence type="ECO:0000256" key="2">
    <source>
        <dbReference type="ARBA" id="ARBA00022845"/>
    </source>
</evidence>
<dbReference type="Pfam" id="PF05456">
    <property type="entry name" value="eIF_4EBP"/>
    <property type="match status" value="1"/>
</dbReference>
<dbReference type="RefSeq" id="XP_002126786.1">
    <property type="nucleotide sequence ID" value="XM_002126750.4"/>
</dbReference>
<feature type="region of interest" description="Disordered" evidence="4">
    <location>
        <begin position="1"/>
        <end position="102"/>
    </location>
</feature>
<dbReference type="Ensembl" id="ENSCINT00000020143.3">
    <property type="protein sequence ID" value="ENSCINP00000020143.3"/>
    <property type="gene ID" value="ENSCING00000010023.3"/>
</dbReference>